<name>A0A6L3T404_9HYPH</name>
<dbReference type="PANTHER" id="PTHR35371:SF1">
    <property type="entry name" value="BLR7753 PROTEIN"/>
    <property type="match status" value="1"/>
</dbReference>
<feature type="transmembrane region" description="Helical" evidence="5">
    <location>
        <begin position="89"/>
        <end position="107"/>
    </location>
</feature>
<evidence type="ECO:0000256" key="2">
    <source>
        <dbReference type="ARBA" id="ARBA00022692"/>
    </source>
</evidence>
<feature type="transmembrane region" description="Helical" evidence="5">
    <location>
        <begin position="60"/>
        <end position="77"/>
    </location>
</feature>
<dbReference type="Proteomes" id="UP000474159">
    <property type="component" value="Unassembled WGS sequence"/>
</dbReference>
<evidence type="ECO:0000313" key="6">
    <source>
        <dbReference type="EMBL" id="KAB1081644.1"/>
    </source>
</evidence>
<accession>A0A6L3T404</accession>
<keyword evidence="3 5" id="KW-1133">Transmembrane helix</keyword>
<feature type="transmembrane region" description="Helical" evidence="5">
    <location>
        <begin position="113"/>
        <end position="134"/>
    </location>
</feature>
<reference evidence="6 7" key="1">
    <citation type="submission" date="2019-09" db="EMBL/GenBank/DDBJ databases">
        <title>YIM 48816 draft genome.</title>
        <authorList>
            <person name="Jiang L."/>
        </authorList>
    </citation>
    <scope>NUCLEOTIDE SEQUENCE [LARGE SCALE GENOMIC DNA]</scope>
    <source>
        <strain evidence="6 7">YIM 48816</strain>
    </source>
</reference>
<keyword evidence="7" id="KW-1185">Reference proteome</keyword>
<evidence type="ECO:0008006" key="8">
    <source>
        <dbReference type="Google" id="ProtNLM"/>
    </source>
</evidence>
<keyword evidence="4 5" id="KW-0472">Membrane</keyword>
<comment type="subcellular location">
    <subcellularLocation>
        <location evidence="1">Membrane</location>
    </subcellularLocation>
</comment>
<evidence type="ECO:0000256" key="5">
    <source>
        <dbReference type="SAM" id="Phobius"/>
    </source>
</evidence>
<evidence type="ECO:0000313" key="7">
    <source>
        <dbReference type="Proteomes" id="UP000474159"/>
    </source>
</evidence>
<evidence type="ECO:0000256" key="4">
    <source>
        <dbReference type="ARBA" id="ARBA00023136"/>
    </source>
</evidence>
<dbReference type="RefSeq" id="WP_150996152.1">
    <property type="nucleotide sequence ID" value="NZ_BPQY01000017.1"/>
</dbReference>
<protein>
    <recommendedName>
        <fullName evidence="8">MAPEG family protein</fullName>
    </recommendedName>
</protein>
<organism evidence="6 7">
    <name type="scientific">Methylobacterium soli</name>
    <dbReference type="NCBI Taxonomy" id="553447"/>
    <lineage>
        <taxon>Bacteria</taxon>
        <taxon>Pseudomonadati</taxon>
        <taxon>Pseudomonadota</taxon>
        <taxon>Alphaproteobacteria</taxon>
        <taxon>Hyphomicrobiales</taxon>
        <taxon>Methylobacteriaceae</taxon>
        <taxon>Methylobacterium</taxon>
    </lineage>
</organism>
<keyword evidence="2 5" id="KW-0812">Transmembrane</keyword>
<dbReference type="InterPro" id="IPR023352">
    <property type="entry name" value="MAPEG-like_dom_sf"/>
</dbReference>
<dbReference type="GO" id="GO:0016020">
    <property type="term" value="C:membrane"/>
    <property type="evidence" value="ECO:0007669"/>
    <property type="project" value="UniProtKB-SubCell"/>
</dbReference>
<comment type="caution">
    <text evidence="6">The sequence shown here is derived from an EMBL/GenBank/DDBJ whole genome shotgun (WGS) entry which is preliminary data.</text>
</comment>
<dbReference type="OrthoDB" id="7743618at2"/>
<dbReference type="InterPro" id="IPR001129">
    <property type="entry name" value="Membr-assoc_MAPEG"/>
</dbReference>
<dbReference type="AlphaFoldDB" id="A0A6L3T404"/>
<dbReference type="Pfam" id="PF01124">
    <property type="entry name" value="MAPEG"/>
    <property type="match status" value="1"/>
</dbReference>
<dbReference type="Gene3D" id="1.20.120.550">
    <property type="entry name" value="Membrane associated eicosanoid/glutathione metabolism-like domain"/>
    <property type="match status" value="1"/>
</dbReference>
<dbReference type="EMBL" id="VZZK01000001">
    <property type="protein sequence ID" value="KAB1081644.1"/>
    <property type="molecule type" value="Genomic_DNA"/>
</dbReference>
<evidence type="ECO:0000256" key="3">
    <source>
        <dbReference type="ARBA" id="ARBA00022989"/>
    </source>
</evidence>
<dbReference type="SUPFAM" id="SSF161084">
    <property type="entry name" value="MAPEG domain-like"/>
    <property type="match status" value="1"/>
</dbReference>
<evidence type="ECO:0000256" key="1">
    <source>
        <dbReference type="ARBA" id="ARBA00004370"/>
    </source>
</evidence>
<dbReference type="PANTHER" id="PTHR35371">
    <property type="entry name" value="INNER MEMBRANE PROTEIN"/>
    <property type="match status" value="1"/>
</dbReference>
<gene>
    <name evidence="6" type="ORF">F6X53_00630</name>
</gene>
<proteinExistence type="predicted"/>
<sequence>MPVEVRLLAWSCLLGLIHIIAASASGLQQRGGFNWAASNREGPSPDVSGPAARLEKASKNFFETFPIFAALVLACVASGRHNTAVVMGAYLYFFGRLAYLPVYGLGVPRVRTLVWGVSIVGILLVFWGLFIKILPYGS</sequence>